<reference evidence="2 4" key="2">
    <citation type="journal article" date="2013" name="Nature">
        <title>Insights into bilaterian evolution from three spiralian genomes.</title>
        <authorList>
            <person name="Simakov O."/>
            <person name="Marletaz F."/>
            <person name="Cho S.J."/>
            <person name="Edsinger-Gonzales E."/>
            <person name="Havlak P."/>
            <person name="Hellsten U."/>
            <person name="Kuo D.H."/>
            <person name="Larsson T."/>
            <person name="Lv J."/>
            <person name="Arendt D."/>
            <person name="Savage R."/>
            <person name="Osoegawa K."/>
            <person name="de Jong P."/>
            <person name="Grimwood J."/>
            <person name="Chapman J.A."/>
            <person name="Shapiro H."/>
            <person name="Aerts A."/>
            <person name="Otillar R.P."/>
            <person name="Terry A.Y."/>
            <person name="Boore J.L."/>
            <person name="Grigoriev I.V."/>
            <person name="Lindberg D.R."/>
            <person name="Seaver E.C."/>
            <person name="Weisblat D.A."/>
            <person name="Putnam N.H."/>
            <person name="Rokhsar D.S."/>
        </authorList>
    </citation>
    <scope>NUCLEOTIDE SEQUENCE</scope>
    <source>
        <strain evidence="2 4">I ESC-2004</strain>
    </source>
</reference>
<dbReference type="OrthoDB" id="5376140at2759"/>
<dbReference type="PANTHER" id="PTHR33480:SF1">
    <property type="entry name" value="TYR RECOMBINASE DOMAIN-CONTAINING PROTEIN"/>
    <property type="match status" value="1"/>
</dbReference>
<reference evidence="3" key="3">
    <citation type="submission" date="2015-06" db="UniProtKB">
        <authorList>
            <consortium name="EnsemblMetazoa"/>
        </authorList>
    </citation>
    <scope>IDENTIFICATION</scope>
</reference>
<proteinExistence type="predicted"/>
<protein>
    <submittedName>
        <fullName evidence="2 3">Uncharacterized protein</fullName>
    </submittedName>
</protein>
<evidence type="ECO:0000256" key="1">
    <source>
        <dbReference type="SAM" id="MobiDB-lite"/>
    </source>
</evidence>
<evidence type="ECO:0000313" key="3">
    <source>
        <dbReference type="EnsemblMetazoa" id="CapteP209198"/>
    </source>
</evidence>
<keyword evidence="4" id="KW-1185">Reference proteome</keyword>
<dbReference type="EMBL" id="AMQN01003726">
    <property type="status" value="NOT_ANNOTATED_CDS"/>
    <property type="molecule type" value="Genomic_DNA"/>
</dbReference>
<organism evidence="2">
    <name type="scientific">Capitella teleta</name>
    <name type="common">Polychaete worm</name>
    <dbReference type="NCBI Taxonomy" id="283909"/>
    <lineage>
        <taxon>Eukaryota</taxon>
        <taxon>Metazoa</taxon>
        <taxon>Spiralia</taxon>
        <taxon>Lophotrochozoa</taxon>
        <taxon>Annelida</taxon>
        <taxon>Polychaeta</taxon>
        <taxon>Sedentaria</taxon>
        <taxon>Scolecida</taxon>
        <taxon>Capitellidae</taxon>
        <taxon>Capitella</taxon>
    </lineage>
</organism>
<sequence>MPSYGLRMLRASRQLNNETKEGLLIVGKRPSEATMKECKVDPFAYGPCTHCYIYLLKRDIWRHKCKLNDNQKLSKKKSTMVLPLASENAYSEKLGIIVEDNVYMFATKKGLGHLRGHTILMEYSKVCGAANPELLRSTKLRKQVATMSQLVNLQNNELDIARFLGHDINVHREYYRLPEDHIQVAKVAKLLHSVEKGLHIDGLKLDEIDVNSNIGSCSEDEEANSKIAEAPESVAHSSSILLARRNNRQRSKPDGKRKREEITDSDQYDFDKQPKRKPGQKMPWSEEEKAAVNRHFKRHICMANVPNKMEVMDSKTFQLLAFLFSFIYICYFKII</sequence>
<dbReference type="PANTHER" id="PTHR33480">
    <property type="entry name" value="SET DOMAIN-CONTAINING PROTEIN-RELATED"/>
    <property type="match status" value="1"/>
</dbReference>
<dbReference type="Proteomes" id="UP000014760">
    <property type="component" value="Unassembled WGS sequence"/>
</dbReference>
<evidence type="ECO:0000313" key="4">
    <source>
        <dbReference type="Proteomes" id="UP000014760"/>
    </source>
</evidence>
<dbReference type="OMA" id="NDTECLD"/>
<accession>R7VJA1</accession>
<dbReference type="EMBL" id="KB291800">
    <property type="protein sequence ID" value="ELU18642.1"/>
    <property type="molecule type" value="Genomic_DNA"/>
</dbReference>
<dbReference type="AlphaFoldDB" id="R7VJA1"/>
<name>R7VJA1_CAPTE</name>
<evidence type="ECO:0000313" key="2">
    <source>
        <dbReference type="EMBL" id="ELU18642.1"/>
    </source>
</evidence>
<dbReference type="EnsemblMetazoa" id="CapteT209198">
    <property type="protein sequence ID" value="CapteP209198"/>
    <property type="gene ID" value="CapteG209198"/>
</dbReference>
<feature type="compositionally biased region" description="Basic and acidic residues" evidence="1">
    <location>
        <begin position="251"/>
        <end position="262"/>
    </location>
</feature>
<reference evidence="4" key="1">
    <citation type="submission" date="2012-12" db="EMBL/GenBank/DDBJ databases">
        <authorList>
            <person name="Hellsten U."/>
            <person name="Grimwood J."/>
            <person name="Chapman J.A."/>
            <person name="Shapiro H."/>
            <person name="Aerts A."/>
            <person name="Otillar R.P."/>
            <person name="Terry A.Y."/>
            <person name="Boore J.L."/>
            <person name="Simakov O."/>
            <person name="Marletaz F."/>
            <person name="Cho S.-J."/>
            <person name="Edsinger-Gonzales E."/>
            <person name="Havlak P."/>
            <person name="Kuo D.-H."/>
            <person name="Larsson T."/>
            <person name="Lv J."/>
            <person name="Arendt D."/>
            <person name="Savage R."/>
            <person name="Osoegawa K."/>
            <person name="de Jong P."/>
            <person name="Lindberg D.R."/>
            <person name="Seaver E.C."/>
            <person name="Weisblat D.A."/>
            <person name="Putnam N.H."/>
            <person name="Grigoriev I.V."/>
            <person name="Rokhsar D.S."/>
        </authorList>
    </citation>
    <scope>NUCLEOTIDE SEQUENCE</scope>
    <source>
        <strain evidence="4">I ESC-2004</strain>
    </source>
</reference>
<gene>
    <name evidence="2" type="ORF">CAPTEDRAFT_209198</name>
</gene>
<dbReference type="HOGENOM" id="CLU_829602_0_0_1"/>
<feature type="region of interest" description="Disordered" evidence="1">
    <location>
        <begin position="221"/>
        <end position="287"/>
    </location>
</feature>